<feature type="domain" description="DUF4340" evidence="1">
    <location>
        <begin position="78"/>
        <end position="267"/>
    </location>
</feature>
<organism evidence="2">
    <name type="scientific">bioreactor metagenome</name>
    <dbReference type="NCBI Taxonomy" id="1076179"/>
    <lineage>
        <taxon>unclassified sequences</taxon>
        <taxon>metagenomes</taxon>
        <taxon>ecological metagenomes</taxon>
    </lineage>
</organism>
<dbReference type="EMBL" id="VSSQ01001206">
    <property type="protein sequence ID" value="MPM06185.1"/>
    <property type="molecule type" value="Genomic_DNA"/>
</dbReference>
<name>A0A644WQM3_9ZZZZ</name>
<sequence>MKKWLKKWFVWLPLLLVAALFLTIYLTNRSNTTLNPGEKNFAITDTASVTKIFLADKKNNRVLLERNDSNNWILNKKYSAQPEMIQELLYTLMYVTVRNPVPKSQYDMVFKQLSTFSTKVEVYATVYYIDFMGIRLFPHEKCIRTYYVGSSTMDNMGTFMMMEDAEMPFVMHIPGFRGFLEPRYSPREYDWRDHKVFRYTLASIAKVNVSYPKYADRSFELTNPDNINFSISNEVSGKLKKLDTVKVINYLNAFTDVRFETFINDFPAAKQDSIRKETPFCIISVTDRQGNTNSISLLRIKLPEGSTNITGEPIEWDPERLYGIVNGKDLVMAQYFVFGSLMRYVNEFKPSDGTQSVKIEKFDTLF</sequence>
<gene>
    <name evidence="2" type="ORF">SDC9_52481</name>
</gene>
<protein>
    <recommendedName>
        <fullName evidence="1">DUF4340 domain-containing protein</fullName>
    </recommendedName>
</protein>
<reference evidence="2" key="1">
    <citation type="submission" date="2019-08" db="EMBL/GenBank/DDBJ databases">
        <authorList>
            <person name="Kucharzyk K."/>
            <person name="Murdoch R.W."/>
            <person name="Higgins S."/>
            <person name="Loffler F."/>
        </authorList>
    </citation>
    <scope>NUCLEOTIDE SEQUENCE</scope>
</reference>
<dbReference type="AlphaFoldDB" id="A0A644WQM3"/>
<evidence type="ECO:0000313" key="2">
    <source>
        <dbReference type="EMBL" id="MPM06185.1"/>
    </source>
</evidence>
<accession>A0A644WQM3</accession>
<comment type="caution">
    <text evidence="2">The sequence shown here is derived from an EMBL/GenBank/DDBJ whole genome shotgun (WGS) entry which is preliminary data.</text>
</comment>
<dbReference type="Pfam" id="PF14238">
    <property type="entry name" value="DUF4340"/>
    <property type="match status" value="1"/>
</dbReference>
<dbReference type="InterPro" id="IPR025641">
    <property type="entry name" value="DUF4340"/>
</dbReference>
<evidence type="ECO:0000259" key="1">
    <source>
        <dbReference type="Pfam" id="PF14238"/>
    </source>
</evidence>
<proteinExistence type="predicted"/>